<sequence>MLTKFLEKLGQDTELLEAYKKDPKGVMQKHGLSDEEVKAVLSGDDQAIKKVTGSVKVQSYILVVIGNDEDAK</sequence>
<dbReference type="Gene3D" id="1.10.700.10">
    <property type="entry name" value="Dioxygenase LigAB, LigA subunit"/>
    <property type="match status" value="1"/>
</dbReference>
<dbReference type="Proteomes" id="UP000273022">
    <property type="component" value="Unassembled WGS sequence"/>
</dbReference>
<name>A0A3A6UJA7_9GAMM</name>
<keyword evidence="2" id="KW-1185">Reference proteome</keyword>
<dbReference type="InterPro" id="IPR036622">
    <property type="entry name" value="LigA_sf"/>
</dbReference>
<reference evidence="1 2" key="1">
    <citation type="submission" date="2018-09" db="EMBL/GenBank/DDBJ databases">
        <title>Phylogeny of the Shewanellaceae, and recommendation for two new genera, Pseudoshewanella and Parashewanella.</title>
        <authorList>
            <person name="Wang G."/>
        </authorList>
    </citation>
    <scope>NUCLEOTIDE SEQUENCE [LARGE SCALE GENOMIC DNA]</scope>
    <source>
        <strain evidence="1 2">KCTC 22492</strain>
    </source>
</reference>
<dbReference type="SUPFAM" id="SSF48076">
    <property type="entry name" value="LigA subunit of an aromatic-ring-opening dioxygenase LigAB"/>
    <property type="match status" value="1"/>
</dbReference>
<accession>A0A3A6UJA7</accession>
<gene>
    <name evidence="1" type="ORF">D5R81_08120</name>
</gene>
<dbReference type="EMBL" id="QYYH01000039">
    <property type="protein sequence ID" value="RJY17566.1"/>
    <property type="molecule type" value="Genomic_DNA"/>
</dbReference>
<proteinExistence type="predicted"/>
<evidence type="ECO:0000313" key="2">
    <source>
        <dbReference type="Proteomes" id="UP000273022"/>
    </source>
</evidence>
<organism evidence="1 2">
    <name type="scientific">Parashewanella spongiae</name>
    <dbReference type="NCBI Taxonomy" id="342950"/>
    <lineage>
        <taxon>Bacteria</taxon>
        <taxon>Pseudomonadati</taxon>
        <taxon>Pseudomonadota</taxon>
        <taxon>Gammaproteobacteria</taxon>
        <taxon>Alteromonadales</taxon>
        <taxon>Shewanellaceae</taxon>
        <taxon>Parashewanella</taxon>
    </lineage>
</organism>
<comment type="caution">
    <text evidence="1">The sequence shown here is derived from an EMBL/GenBank/DDBJ whole genome shotgun (WGS) entry which is preliminary data.</text>
</comment>
<evidence type="ECO:0008006" key="3">
    <source>
        <dbReference type="Google" id="ProtNLM"/>
    </source>
</evidence>
<protein>
    <recommendedName>
        <fullName evidence="3">Extradiol ring-cleavage dioxygenase LigAB LigA subunit domain-containing protein</fullName>
    </recommendedName>
</protein>
<dbReference type="RefSeq" id="WP_121853152.1">
    <property type="nucleotide sequence ID" value="NZ_CP037952.1"/>
</dbReference>
<dbReference type="OrthoDB" id="6197820at2"/>
<dbReference type="AlphaFoldDB" id="A0A3A6UJA7"/>
<evidence type="ECO:0000313" key="1">
    <source>
        <dbReference type="EMBL" id="RJY17566.1"/>
    </source>
</evidence>